<evidence type="ECO:0000313" key="3">
    <source>
        <dbReference type="Proteomes" id="UP001215598"/>
    </source>
</evidence>
<evidence type="ECO:0000259" key="1">
    <source>
        <dbReference type="PROSITE" id="PS50181"/>
    </source>
</evidence>
<keyword evidence="3" id="KW-1185">Reference proteome</keyword>
<dbReference type="SUPFAM" id="SSF81383">
    <property type="entry name" value="F-box domain"/>
    <property type="match status" value="1"/>
</dbReference>
<dbReference type="InterPro" id="IPR036047">
    <property type="entry name" value="F-box-like_dom_sf"/>
</dbReference>
<gene>
    <name evidence="2" type="ORF">B0H16DRAFT_1891481</name>
</gene>
<dbReference type="PROSITE" id="PS50181">
    <property type="entry name" value="FBOX"/>
    <property type="match status" value="1"/>
</dbReference>
<organism evidence="2 3">
    <name type="scientific">Mycena metata</name>
    <dbReference type="NCBI Taxonomy" id="1033252"/>
    <lineage>
        <taxon>Eukaryota</taxon>
        <taxon>Fungi</taxon>
        <taxon>Dikarya</taxon>
        <taxon>Basidiomycota</taxon>
        <taxon>Agaricomycotina</taxon>
        <taxon>Agaricomycetes</taxon>
        <taxon>Agaricomycetidae</taxon>
        <taxon>Agaricales</taxon>
        <taxon>Marasmiineae</taxon>
        <taxon>Mycenaceae</taxon>
        <taxon>Mycena</taxon>
    </lineage>
</organism>
<comment type="caution">
    <text evidence="2">The sequence shown here is derived from an EMBL/GenBank/DDBJ whole genome shotgun (WGS) entry which is preliminary data.</text>
</comment>
<name>A0AAD7I9S0_9AGAR</name>
<dbReference type="Proteomes" id="UP001215598">
    <property type="component" value="Unassembled WGS sequence"/>
</dbReference>
<sequence length="460" mass="50330">MLRLPPELMAIVFSLLDAEDLFALVRVSGGLRRLAILPLALRHNITAAQIRAGTKLCITTEQAQLQVARIPQILATIPPIPDVLLDGPICAASVHVPKLISTLSRNGTVVVIGGVLTVSQPRFVAPMRVMLWPHGCGPVSLEGIISAICLAGPWLIVILITAIVDLCAMIVDWLYRRFLGPRWNQAKRIALDLHGMIGQQPMHIRTVAISDDKWLTLLTFPGSRAPLLRIPFLPTLAPAKYSAIISNLALHNNLTSLVISANCALRIDELLELVGRHPNLATLTLESGALSSHSPVPGPPQGESTGRIVSLTTPAVYIPHILPHQHSVVELNISYVDNIQELQAAFSAIAGISERDAPLSTLSLHLGRSGPGLKKRMLPWRFPRDVEAEAPLRDIRCLALYMPLFRYSSVDAEGLPLWLLRFPDLTRVQFHGVPFPQRSALMQAVAETRTGVWDGVEFYP</sequence>
<proteinExistence type="predicted"/>
<evidence type="ECO:0000313" key="2">
    <source>
        <dbReference type="EMBL" id="KAJ7738178.1"/>
    </source>
</evidence>
<dbReference type="CDD" id="cd09917">
    <property type="entry name" value="F-box_SF"/>
    <property type="match status" value="1"/>
</dbReference>
<dbReference type="EMBL" id="JARKIB010000113">
    <property type="protein sequence ID" value="KAJ7738178.1"/>
    <property type="molecule type" value="Genomic_DNA"/>
</dbReference>
<dbReference type="AlphaFoldDB" id="A0AAD7I9S0"/>
<feature type="domain" description="F-box" evidence="1">
    <location>
        <begin position="1"/>
        <end position="34"/>
    </location>
</feature>
<reference evidence="2" key="1">
    <citation type="submission" date="2023-03" db="EMBL/GenBank/DDBJ databases">
        <title>Massive genome expansion in bonnet fungi (Mycena s.s.) driven by repeated elements and novel gene families across ecological guilds.</title>
        <authorList>
            <consortium name="Lawrence Berkeley National Laboratory"/>
            <person name="Harder C.B."/>
            <person name="Miyauchi S."/>
            <person name="Viragh M."/>
            <person name="Kuo A."/>
            <person name="Thoen E."/>
            <person name="Andreopoulos B."/>
            <person name="Lu D."/>
            <person name="Skrede I."/>
            <person name="Drula E."/>
            <person name="Henrissat B."/>
            <person name="Morin E."/>
            <person name="Kohler A."/>
            <person name="Barry K."/>
            <person name="LaButti K."/>
            <person name="Morin E."/>
            <person name="Salamov A."/>
            <person name="Lipzen A."/>
            <person name="Mereny Z."/>
            <person name="Hegedus B."/>
            <person name="Baldrian P."/>
            <person name="Stursova M."/>
            <person name="Weitz H."/>
            <person name="Taylor A."/>
            <person name="Grigoriev I.V."/>
            <person name="Nagy L.G."/>
            <person name="Martin F."/>
            <person name="Kauserud H."/>
        </authorList>
    </citation>
    <scope>NUCLEOTIDE SEQUENCE</scope>
    <source>
        <strain evidence="2">CBHHK182m</strain>
    </source>
</reference>
<protein>
    <recommendedName>
        <fullName evidence="1">F-box domain-containing protein</fullName>
    </recommendedName>
</protein>
<dbReference type="Pfam" id="PF12937">
    <property type="entry name" value="F-box-like"/>
    <property type="match status" value="1"/>
</dbReference>
<accession>A0AAD7I9S0</accession>
<dbReference type="InterPro" id="IPR001810">
    <property type="entry name" value="F-box_dom"/>
</dbReference>